<feature type="transmembrane region" description="Helical" evidence="7">
    <location>
        <begin position="244"/>
        <end position="265"/>
    </location>
</feature>
<keyword evidence="10" id="KW-1185">Reference proteome</keyword>
<dbReference type="InterPro" id="IPR049326">
    <property type="entry name" value="Rhodopsin_dom_fungi"/>
</dbReference>
<keyword evidence="3 7" id="KW-1133">Transmembrane helix</keyword>
<evidence type="ECO:0000256" key="7">
    <source>
        <dbReference type="SAM" id="Phobius"/>
    </source>
</evidence>
<sequence length="365" mass="40854">MPGYAITLFAVGSLMVATRFWLRATAQLGTQHLGLDDLLLFAGWLGGVMFLVVILIGDFNYDVGRHAWDVPLTKYEGIAEMTWLAELAFLISGGFTKISVLLFYRHIVDGTYKRRWKVAVIFAITFTAAYSVAFILTLIFNCSPTDAYWKAFDPTYTRHYTCVDTTVINLLAGIAAAFSDLYSVILPSTMVWSISLPKRQKFALLIVFSLGLVVVAASGVRTYYLYEVGHNSDVSWMIFDVFVWAHLELQLGLMCASAPALRVLFRKYLSQTLQRSMHGSRQRIESRQSVRRLDASSIHRVSGAEDYETMGRSDFGRGAAGKSSKGDLSFAETETDNSPLSSLDVHEHRHEQGRHVVKTPADYEV</sequence>
<feature type="transmembrane region" description="Helical" evidence="7">
    <location>
        <begin position="6"/>
        <end position="26"/>
    </location>
</feature>
<keyword evidence="2 7" id="KW-0812">Transmembrane</keyword>
<evidence type="ECO:0000259" key="8">
    <source>
        <dbReference type="Pfam" id="PF20684"/>
    </source>
</evidence>
<comment type="similarity">
    <text evidence="5">Belongs to the SAT4 family.</text>
</comment>
<evidence type="ECO:0000256" key="2">
    <source>
        <dbReference type="ARBA" id="ARBA00022692"/>
    </source>
</evidence>
<evidence type="ECO:0000313" key="10">
    <source>
        <dbReference type="Proteomes" id="UP001274830"/>
    </source>
</evidence>
<comment type="caution">
    <text evidence="9">The sequence shown here is derived from an EMBL/GenBank/DDBJ whole genome shotgun (WGS) entry which is preliminary data.</text>
</comment>
<feature type="compositionally biased region" description="Basic and acidic residues" evidence="6">
    <location>
        <begin position="344"/>
        <end position="354"/>
    </location>
</feature>
<dbReference type="Proteomes" id="UP001274830">
    <property type="component" value="Unassembled WGS sequence"/>
</dbReference>
<evidence type="ECO:0000256" key="3">
    <source>
        <dbReference type="ARBA" id="ARBA00022989"/>
    </source>
</evidence>
<feature type="transmembrane region" description="Helical" evidence="7">
    <location>
        <begin position="38"/>
        <end position="61"/>
    </location>
</feature>
<feature type="domain" description="Rhodopsin" evidence="8">
    <location>
        <begin position="19"/>
        <end position="267"/>
    </location>
</feature>
<dbReference type="AlphaFoldDB" id="A0AAE0WGZ8"/>
<accession>A0AAE0WGZ8</accession>
<evidence type="ECO:0000256" key="6">
    <source>
        <dbReference type="SAM" id="MobiDB-lite"/>
    </source>
</evidence>
<feature type="transmembrane region" description="Helical" evidence="7">
    <location>
        <begin position="116"/>
        <end position="140"/>
    </location>
</feature>
<feature type="region of interest" description="Disordered" evidence="6">
    <location>
        <begin position="312"/>
        <end position="365"/>
    </location>
</feature>
<reference evidence="9" key="1">
    <citation type="submission" date="2023-07" db="EMBL/GenBank/DDBJ databases">
        <title>Black Yeasts Isolated from many extreme environments.</title>
        <authorList>
            <person name="Coleine C."/>
            <person name="Stajich J.E."/>
            <person name="Selbmann L."/>
        </authorList>
    </citation>
    <scope>NUCLEOTIDE SEQUENCE</scope>
    <source>
        <strain evidence="9">CCFEE 5485</strain>
    </source>
</reference>
<proteinExistence type="inferred from homology"/>
<dbReference type="InterPro" id="IPR052337">
    <property type="entry name" value="SAT4-like"/>
</dbReference>
<feature type="transmembrane region" description="Helical" evidence="7">
    <location>
        <begin position="81"/>
        <end position="104"/>
    </location>
</feature>
<feature type="transmembrane region" description="Helical" evidence="7">
    <location>
        <begin position="167"/>
        <end position="190"/>
    </location>
</feature>
<gene>
    <name evidence="9" type="ORF">LTR78_008449</name>
</gene>
<comment type="subcellular location">
    <subcellularLocation>
        <location evidence="1">Membrane</location>
        <topology evidence="1">Multi-pass membrane protein</topology>
    </subcellularLocation>
</comment>
<dbReference type="PANTHER" id="PTHR33048:SF129">
    <property type="entry name" value="INTEGRAL MEMBRANE PROTEIN-RELATED"/>
    <property type="match status" value="1"/>
</dbReference>
<keyword evidence="4 7" id="KW-0472">Membrane</keyword>
<evidence type="ECO:0000256" key="5">
    <source>
        <dbReference type="ARBA" id="ARBA00038359"/>
    </source>
</evidence>
<protein>
    <recommendedName>
        <fullName evidence="8">Rhodopsin domain-containing protein</fullName>
    </recommendedName>
</protein>
<dbReference type="Pfam" id="PF20684">
    <property type="entry name" value="Fung_rhodopsin"/>
    <property type="match status" value="1"/>
</dbReference>
<evidence type="ECO:0000313" key="9">
    <source>
        <dbReference type="EMBL" id="KAK3671716.1"/>
    </source>
</evidence>
<evidence type="ECO:0000256" key="1">
    <source>
        <dbReference type="ARBA" id="ARBA00004141"/>
    </source>
</evidence>
<evidence type="ECO:0000256" key="4">
    <source>
        <dbReference type="ARBA" id="ARBA00023136"/>
    </source>
</evidence>
<name>A0AAE0WGZ8_9PEZI</name>
<feature type="transmembrane region" description="Helical" evidence="7">
    <location>
        <begin position="202"/>
        <end position="224"/>
    </location>
</feature>
<dbReference type="EMBL" id="JAUTXT010000040">
    <property type="protein sequence ID" value="KAK3671716.1"/>
    <property type="molecule type" value="Genomic_DNA"/>
</dbReference>
<dbReference type="GO" id="GO:0016020">
    <property type="term" value="C:membrane"/>
    <property type="evidence" value="ECO:0007669"/>
    <property type="project" value="UniProtKB-SubCell"/>
</dbReference>
<dbReference type="PANTHER" id="PTHR33048">
    <property type="entry name" value="PTH11-LIKE INTEGRAL MEMBRANE PROTEIN (AFU_ORTHOLOGUE AFUA_5G11245)"/>
    <property type="match status" value="1"/>
</dbReference>
<organism evidence="9 10">
    <name type="scientific">Recurvomyces mirabilis</name>
    <dbReference type="NCBI Taxonomy" id="574656"/>
    <lineage>
        <taxon>Eukaryota</taxon>
        <taxon>Fungi</taxon>
        <taxon>Dikarya</taxon>
        <taxon>Ascomycota</taxon>
        <taxon>Pezizomycotina</taxon>
        <taxon>Dothideomycetes</taxon>
        <taxon>Dothideomycetidae</taxon>
        <taxon>Mycosphaerellales</taxon>
        <taxon>Teratosphaeriaceae</taxon>
        <taxon>Recurvomyces</taxon>
    </lineage>
</organism>